<evidence type="ECO:0000313" key="2">
    <source>
        <dbReference type="Proteomes" id="UP000036520"/>
    </source>
</evidence>
<sequence length="139" mass="15711">MNTSGYSGTPLAKKLGIKDGFKIKIVNGPDYYFNLFTDFPSNTHAILDLNTKKDFIHVFAKEEAELNNIINQLSQEIEQNGIIWISWPKKSSKVETDLNGNKVRKIGLETGLVDIKVCAIDEIWSGLKFVIPVKNRNKE</sequence>
<reference evidence="1 2" key="1">
    <citation type="submission" date="2015-07" db="EMBL/GenBank/DDBJ databases">
        <authorList>
            <person name="Kim K.M."/>
        </authorList>
    </citation>
    <scope>NUCLEOTIDE SEQUENCE [LARGE SCALE GENOMIC DNA]</scope>
    <source>
        <strain evidence="1 2">KCTC 12363</strain>
    </source>
</reference>
<evidence type="ECO:0000313" key="1">
    <source>
        <dbReference type="EMBL" id="AKP52275.1"/>
    </source>
</evidence>
<gene>
    <name evidence="1" type="ORF">CA2015_2868</name>
</gene>
<dbReference type="OrthoDB" id="9800461at2"/>
<dbReference type="RefSeq" id="WP_048642513.1">
    <property type="nucleotide sequence ID" value="NZ_CAXBGM010000044.1"/>
</dbReference>
<accession>A0A0H4PGV1</accession>
<evidence type="ECO:0008006" key="3">
    <source>
        <dbReference type="Google" id="ProtNLM"/>
    </source>
</evidence>
<name>A0A0H4PGV1_9BACT</name>
<dbReference type="STRING" id="320787.CA2015_2868"/>
<keyword evidence="2" id="KW-1185">Reference proteome</keyword>
<dbReference type="Proteomes" id="UP000036520">
    <property type="component" value="Chromosome"/>
</dbReference>
<dbReference type="PATRIC" id="fig|320787.5.peg.3137"/>
<organism evidence="1 2">
    <name type="scientific">Cyclobacterium amurskyense</name>
    <dbReference type="NCBI Taxonomy" id="320787"/>
    <lineage>
        <taxon>Bacteria</taxon>
        <taxon>Pseudomonadati</taxon>
        <taxon>Bacteroidota</taxon>
        <taxon>Cytophagia</taxon>
        <taxon>Cytophagales</taxon>
        <taxon>Cyclobacteriaceae</taxon>
        <taxon>Cyclobacterium</taxon>
    </lineage>
</organism>
<dbReference type="KEGG" id="camu:CA2015_2868"/>
<protein>
    <recommendedName>
        <fullName evidence="3">DUF3052 domain-containing protein</fullName>
    </recommendedName>
</protein>
<dbReference type="AlphaFoldDB" id="A0A0H4PGV1"/>
<dbReference type="EMBL" id="CP012040">
    <property type="protein sequence ID" value="AKP52275.1"/>
    <property type="molecule type" value="Genomic_DNA"/>
</dbReference>
<proteinExistence type="predicted"/>